<dbReference type="GeneID" id="116410973"/>
<reference evidence="2" key="1">
    <citation type="submission" date="2025-08" db="UniProtKB">
        <authorList>
            <consortium name="RefSeq"/>
        </authorList>
    </citation>
    <scope>IDENTIFICATION</scope>
    <source>
        <strain evidence="2">Nigerian</strain>
        <tissue evidence="2">Liver and blood</tissue>
    </source>
</reference>
<dbReference type="Xenbase" id="XB-GENE-29096695">
    <property type="gene designation" value="LOC116410973"/>
</dbReference>
<dbReference type="Gene3D" id="1.10.510.10">
    <property type="entry name" value="Transferase(Phosphotransferase) domain 1"/>
    <property type="match status" value="1"/>
</dbReference>
<dbReference type="OrthoDB" id="193931at2759"/>
<sequence>MLLEPDPDKRPTVKEAMEDKWLNEGFQQKPLNAVSFRNRLRPDELNPIVLNYMSESLDLSISEIINTLVNNRPSPVTASYYLLQKKLLKHQKEKGVLKEKGSDKWNLPSTMLWVETTESNTSTKKIHLEVFLPCWSDIEKSYDI</sequence>
<protein>
    <submittedName>
        <fullName evidence="2">Hormonally up-regulated neu tumor-associated kinase-like</fullName>
    </submittedName>
</protein>
<evidence type="ECO:0000313" key="2">
    <source>
        <dbReference type="RefSeq" id="XP_031758578.1"/>
    </source>
</evidence>
<keyword evidence="1" id="KW-1185">Reference proteome</keyword>
<proteinExistence type="predicted"/>
<dbReference type="Proteomes" id="UP000008143">
    <property type="component" value="Chromosome 5"/>
</dbReference>
<gene>
    <name evidence="2 3" type="primary">LOC116410973</name>
</gene>
<dbReference type="AGR" id="Xenbase:XB-GENE-29096695"/>
<name>A0A8J1JL25_XENTR</name>
<dbReference type="AlphaFoldDB" id="A0A8J1JL25"/>
<accession>A0A8J1JL25</accession>
<dbReference type="KEGG" id="xtr:116410973"/>
<evidence type="ECO:0000313" key="1">
    <source>
        <dbReference type="Proteomes" id="UP000008143"/>
    </source>
</evidence>
<evidence type="ECO:0000313" key="3">
    <source>
        <dbReference type="Xenbase" id="XB-GENE-29096695"/>
    </source>
</evidence>
<dbReference type="RefSeq" id="XP_031758578.1">
    <property type="nucleotide sequence ID" value="XM_031902718.1"/>
</dbReference>
<organism evidence="1 2">
    <name type="scientific">Xenopus tropicalis</name>
    <name type="common">Western clawed frog</name>
    <name type="synonym">Silurana tropicalis</name>
    <dbReference type="NCBI Taxonomy" id="8364"/>
    <lineage>
        <taxon>Eukaryota</taxon>
        <taxon>Metazoa</taxon>
        <taxon>Chordata</taxon>
        <taxon>Craniata</taxon>
        <taxon>Vertebrata</taxon>
        <taxon>Euteleostomi</taxon>
        <taxon>Amphibia</taxon>
        <taxon>Batrachia</taxon>
        <taxon>Anura</taxon>
        <taxon>Pipoidea</taxon>
        <taxon>Pipidae</taxon>
        <taxon>Xenopodinae</taxon>
        <taxon>Xenopus</taxon>
        <taxon>Silurana</taxon>
    </lineage>
</organism>